<feature type="transmembrane region" description="Helical" evidence="8">
    <location>
        <begin position="186"/>
        <end position="206"/>
    </location>
</feature>
<organism evidence="9 10">
    <name type="scientific">Streptomyces diacarni</name>
    <dbReference type="NCBI Taxonomy" id="2800381"/>
    <lineage>
        <taxon>Bacteria</taxon>
        <taxon>Bacillati</taxon>
        <taxon>Actinomycetota</taxon>
        <taxon>Actinomycetes</taxon>
        <taxon>Kitasatosporales</taxon>
        <taxon>Streptomycetaceae</taxon>
        <taxon>Streptomyces</taxon>
    </lineage>
</organism>
<dbReference type="InterPro" id="IPR051907">
    <property type="entry name" value="DoxX-like_oxidoreductase"/>
</dbReference>
<dbReference type="AlphaFoldDB" id="A0A367EIK4"/>
<keyword evidence="10" id="KW-1185">Reference proteome</keyword>
<name>A0A367EIK4_9ACTN</name>
<comment type="similarity">
    <text evidence="2">Belongs to the DoxX family.</text>
</comment>
<comment type="subcellular location">
    <subcellularLocation>
        <location evidence="1">Cell membrane</location>
        <topology evidence="1">Multi-pass membrane protein</topology>
    </subcellularLocation>
</comment>
<evidence type="ECO:0000256" key="8">
    <source>
        <dbReference type="SAM" id="Phobius"/>
    </source>
</evidence>
<gene>
    <name evidence="9" type="ORF">DTL70_26840</name>
</gene>
<evidence type="ECO:0000256" key="5">
    <source>
        <dbReference type="ARBA" id="ARBA00022989"/>
    </source>
</evidence>
<dbReference type="RefSeq" id="WP_114024590.1">
    <property type="nucleotide sequence ID" value="NZ_QOIN01000053.1"/>
</dbReference>
<proteinExistence type="inferred from homology"/>
<feature type="transmembrane region" description="Helical" evidence="8">
    <location>
        <begin position="149"/>
        <end position="166"/>
    </location>
</feature>
<dbReference type="InterPro" id="IPR032808">
    <property type="entry name" value="DoxX"/>
</dbReference>
<evidence type="ECO:0000313" key="9">
    <source>
        <dbReference type="EMBL" id="RCG17871.1"/>
    </source>
</evidence>
<keyword evidence="5 8" id="KW-1133">Transmembrane helix</keyword>
<keyword evidence="4 8" id="KW-0812">Transmembrane</keyword>
<dbReference type="Proteomes" id="UP000252914">
    <property type="component" value="Unassembled WGS sequence"/>
</dbReference>
<dbReference type="GO" id="GO:0005886">
    <property type="term" value="C:plasma membrane"/>
    <property type="evidence" value="ECO:0007669"/>
    <property type="project" value="UniProtKB-SubCell"/>
</dbReference>
<dbReference type="EMBL" id="QOIN01000053">
    <property type="protein sequence ID" value="RCG17871.1"/>
    <property type="molecule type" value="Genomic_DNA"/>
</dbReference>
<evidence type="ECO:0000313" key="10">
    <source>
        <dbReference type="Proteomes" id="UP000252914"/>
    </source>
</evidence>
<dbReference type="PANTHER" id="PTHR33452:SF1">
    <property type="entry name" value="INNER MEMBRANE PROTEIN YPHA-RELATED"/>
    <property type="match status" value="1"/>
</dbReference>
<keyword evidence="6 8" id="KW-0472">Membrane</keyword>
<evidence type="ECO:0000256" key="6">
    <source>
        <dbReference type="ARBA" id="ARBA00023136"/>
    </source>
</evidence>
<protein>
    <submittedName>
        <fullName evidence="9">DoxX family protein</fullName>
    </submittedName>
</protein>
<reference evidence="9 10" key="1">
    <citation type="submission" date="2018-06" db="EMBL/GenBank/DDBJ databases">
        <title>Streptomyces reniochalinae sp. nov. and Streptomyces diacarnus sp. nov. from marine sponges.</title>
        <authorList>
            <person name="Li L."/>
        </authorList>
    </citation>
    <scope>NUCLEOTIDE SEQUENCE [LARGE SCALE GENOMIC DNA]</scope>
    <source>
        <strain evidence="9 10">LHW51701</strain>
    </source>
</reference>
<evidence type="ECO:0000256" key="1">
    <source>
        <dbReference type="ARBA" id="ARBA00004651"/>
    </source>
</evidence>
<accession>A0A367EIK4</accession>
<evidence type="ECO:0000256" key="4">
    <source>
        <dbReference type="ARBA" id="ARBA00022692"/>
    </source>
</evidence>
<feature type="region of interest" description="Disordered" evidence="7">
    <location>
        <begin position="1"/>
        <end position="41"/>
    </location>
</feature>
<evidence type="ECO:0000256" key="2">
    <source>
        <dbReference type="ARBA" id="ARBA00006679"/>
    </source>
</evidence>
<comment type="caution">
    <text evidence="9">The sequence shown here is derived from an EMBL/GenBank/DDBJ whole genome shotgun (WGS) entry which is preliminary data.</text>
</comment>
<dbReference type="Pfam" id="PF07681">
    <property type="entry name" value="DoxX"/>
    <property type="match status" value="1"/>
</dbReference>
<dbReference type="PANTHER" id="PTHR33452">
    <property type="entry name" value="OXIDOREDUCTASE CATD-RELATED"/>
    <property type="match status" value="1"/>
</dbReference>
<evidence type="ECO:0000256" key="3">
    <source>
        <dbReference type="ARBA" id="ARBA00022475"/>
    </source>
</evidence>
<sequence>MPSPHAAQDASTTPESPPATGAAARVPGTSERSGAALADQPASSAHSAHDAGLLLLRLALGLTMAAHGSQKLFGWFDGGGLAGTEQFFQSAGYPAAGAMAVVAGLTETLGGLGLAFGLLTPLAGAAVFGTLLNALAVKWGGGFFAPEGVEYELLLTLAAAALTLAGPGRLAADSALPLPAPWRHRLSHGAAALVLGAVAAGALLLVRS</sequence>
<feature type="transmembrane region" description="Helical" evidence="8">
    <location>
        <begin position="114"/>
        <end position="137"/>
    </location>
</feature>
<evidence type="ECO:0000256" key="7">
    <source>
        <dbReference type="SAM" id="MobiDB-lite"/>
    </source>
</evidence>
<keyword evidence="3" id="KW-1003">Cell membrane</keyword>